<gene>
    <name evidence="6" type="ORF">METZ01_LOCUS49515</name>
</gene>
<feature type="transmembrane region" description="Helical" evidence="5">
    <location>
        <begin position="64"/>
        <end position="89"/>
    </location>
</feature>
<protein>
    <recommendedName>
        <fullName evidence="7">CvpA family protein</fullName>
    </recommendedName>
</protein>
<reference evidence="6" key="1">
    <citation type="submission" date="2018-05" db="EMBL/GenBank/DDBJ databases">
        <authorList>
            <person name="Lanie J.A."/>
            <person name="Ng W.-L."/>
            <person name="Kazmierczak K.M."/>
            <person name="Andrzejewski T.M."/>
            <person name="Davidsen T.M."/>
            <person name="Wayne K.J."/>
            <person name="Tettelin H."/>
            <person name="Glass J.I."/>
            <person name="Rusch D."/>
            <person name="Podicherti R."/>
            <person name="Tsui H.-C.T."/>
            <person name="Winkler M.E."/>
        </authorList>
    </citation>
    <scope>NUCLEOTIDE SEQUENCE</scope>
</reference>
<evidence type="ECO:0008006" key="7">
    <source>
        <dbReference type="Google" id="ProtNLM"/>
    </source>
</evidence>
<dbReference type="Pfam" id="PF02674">
    <property type="entry name" value="Colicin_V"/>
    <property type="match status" value="1"/>
</dbReference>
<organism evidence="6">
    <name type="scientific">marine metagenome</name>
    <dbReference type="NCBI Taxonomy" id="408172"/>
    <lineage>
        <taxon>unclassified sequences</taxon>
        <taxon>metagenomes</taxon>
        <taxon>ecological metagenomes</taxon>
    </lineage>
</organism>
<evidence type="ECO:0000256" key="1">
    <source>
        <dbReference type="ARBA" id="ARBA00004141"/>
    </source>
</evidence>
<dbReference type="AlphaFoldDB" id="A0A381RZU7"/>
<accession>A0A381RZU7</accession>
<dbReference type="InterPro" id="IPR003825">
    <property type="entry name" value="Colicin-V_CvpA"/>
</dbReference>
<evidence type="ECO:0000256" key="3">
    <source>
        <dbReference type="ARBA" id="ARBA00022989"/>
    </source>
</evidence>
<proteinExistence type="predicted"/>
<keyword evidence="2 5" id="KW-0812">Transmembrane</keyword>
<feature type="transmembrane region" description="Helical" evidence="5">
    <location>
        <begin position="30"/>
        <end position="52"/>
    </location>
</feature>
<evidence type="ECO:0000313" key="6">
    <source>
        <dbReference type="EMBL" id="SUZ96661.1"/>
    </source>
</evidence>
<evidence type="ECO:0000256" key="4">
    <source>
        <dbReference type="ARBA" id="ARBA00023136"/>
    </source>
</evidence>
<dbReference type="EMBL" id="UINC01002436">
    <property type="protein sequence ID" value="SUZ96661.1"/>
    <property type="molecule type" value="Genomic_DNA"/>
</dbReference>
<feature type="transmembrane region" description="Helical" evidence="5">
    <location>
        <begin position="101"/>
        <end position="122"/>
    </location>
</feature>
<dbReference type="PANTHER" id="PTHR37306:SF1">
    <property type="entry name" value="COLICIN V PRODUCTION PROTEIN"/>
    <property type="match status" value="1"/>
</dbReference>
<comment type="subcellular location">
    <subcellularLocation>
        <location evidence="1">Membrane</location>
        <topology evidence="1">Multi-pass membrane protein</topology>
    </subcellularLocation>
</comment>
<sequence>MVIDILFSILILFIGIAGSRKGFLDEISEFIGIGLAIWLTISFYIDLTVKLYSFISIPTGVAQFVSAAIIFIVTIIGIRFITSVLSFFYEDSNIFSVANQLFGFLFGILKGMLLLVIFLWFFDSYISNNLYTMLTEESKIISLLNPMKDCINQAITIPL</sequence>
<dbReference type="GO" id="GO:0016020">
    <property type="term" value="C:membrane"/>
    <property type="evidence" value="ECO:0007669"/>
    <property type="project" value="UniProtKB-SubCell"/>
</dbReference>
<evidence type="ECO:0000256" key="2">
    <source>
        <dbReference type="ARBA" id="ARBA00022692"/>
    </source>
</evidence>
<keyword evidence="3 5" id="KW-1133">Transmembrane helix</keyword>
<dbReference type="GO" id="GO:0009403">
    <property type="term" value="P:toxin biosynthetic process"/>
    <property type="evidence" value="ECO:0007669"/>
    <property type="project" value="InterPro"/>
</dbReference>
<evidence type="ECO:0000256" key="5">
    <source>
        <dbReference type="SAM" id="Phobius"/>
    </source>
</evidence>
<keyword evidence="4 5" id="KW-0472">Membrane</keyword>
<name>A0A381RZU7_9ZZZZ</name>
<dbReference type="PANTHER" id="PTHR37306">
    <property type="entry name" value="COLICIN V PRODUCTION PROTEIN"/>
    <property type="match status" value="1"/>
</dbReference>